<protein>
    <recommendedName>
        <fullName evidence="3">Metallo-beta-lactamase domain-containing protein</fullName>
    </recommendedName>
</protein>
<dbReference type="PANTHER" id="PTHR42967:SF1">
    <property type="entry name" value="MBL FOLD METALLO-HYDROLASE"/>
    <property type="match status" value="1"/>
</dbReference>
<dbReference type="Pfam" id="PF13483">
    <property type="entry name" value="Lactamase_B_3"/>
    <property type="match status" value="1"/>
</dbReference>
<dbReference type="PANTHER" id="PTHR42967">
    <property type="entry name" value="METAL DEPENDENT HYDROLASE"/>
    <property type="match status" value="1"/>
</dbReference>
<dbReference type="Proteomes" id="UP000176787">
    <property type="component" value="Unassembled WGS sequence"/>
</dbReference>
<dbReference type="Gene3D" id="3.60.15.10">
    <property type="entry name" value="Ribonuclease Z/Hydroxyacylglutathione hydrolase-like"/>
    <property type="match status" value="1"/>
</dbReference>
<sequence>MLITYHGVSCFKIQSKDLTLVFDPPSKESEFKPPRFNADIAFISHEHANHNGKENFSKESFVIEGPGEYEFKGVFAKGMETFHDSSKGKKNGLNTVYLVELEDIKLCHFGDFGEGEISPDLREKIGLIDILFLPIDPEFSPAEKALKIISELEPKLVIPAHWHLTKKHRAHFEEFLKEFNKGKIQEEEKIAIKSKELKEKQGFELRVLKPQI</sequence>
<dbReference type="AlphaFoldDB" id="A0A1G2F3Q7"/>
<dbReference type="EMBL" id="MHMS01000004">
    <property type="protein sequence ID" value="OGZ32659.1"/>
    <property type="molecule type" value="Genomic_DNA"/>
</dbReference>
<reference evidence="1 2" key="1">
    <citation type="journal article" date="2016" name="Nat. Commun.">
        <title>Thousands of microbial genomes shed light on interconnected biogeochemical processes in an aquifer system.</title>
        <authorList>
            <person name="Anantharaman K."/>
            <person name="Brown C.T."/>
            <person name="Hug L.A."/>
            <person name="Sharon I."/>
            <person name="Castelle C.J."/>
            <person name="Probst A.J."/>
            <person name="Thomas B.C."/>
            <person name="Singh A."/>
            <person name="Wilkins M.J."/>
            <person name="Karaoz U."/>
            <person name="Brodie E.L."/>
            <person name="Williams K.H."/>
            <person name="Hubbard S.S."/>
            <person name="Banfield J.F."/>
        </authorList>
    </citation>
    <scope>NUCLEOTIDE SEQUENCE [LARGE SCALE GENOMIC DNA]</scope>
</reference>
<organism evidence="1 2">
    <name type="scientific">Candidatus Niyogibacteria bacterium RIFCSPLOWO2_12_FULL_41_13</name>
    <dbReference type="NCBI Taxonomy" id="1801726"/>
    <lineage>
        <taxon>Bacteria</taxon>
        <taxon>Candidatus Niyogiibacteriota</taxon>
    </lineage>
</organism>
<name>A0A1G2F3Q7_9BACT</name>
<evidence type="ECO:0000313" key="1">
    <source>
        <dbReference type="EMBL" id="OGZ32659.1"/>
    </source>
</evidence>
<dbReference type="STRING" id="1801726.A3H02_01170"/>
<evidence type="ECO:0008006" key="3">
    <source>
        <dbReference type="Google" id="ProtNLM"/>
    </source>
</evidence>
<comment type="caution">
    <text evidence="1">The sequence shown here is derived from an EMBL/GenBank/DDBJ whole genome shotgun (WGS) entry which is preliminary data.</text>
</comment>
<evidence type="ECO:0000313" key="2">
    <source>
        <dbReference type="Proteomes" id="UP000176787"/>
    </source>
</evidence>
<gene>
    <name evidence="1" type="ORF">A3H02_01170</name>
</gene>
<proteinExistence type="predicted"/>
<dbReference type="InterPro" id="IPR036866">
    <property type="entry name" value="RibonucZ/Hydroxyglut_hydro"/>
</dbReference>
<dbReference type="SUPFAM" id="SSF56281">
    <property type="entry name" value="Metallo-hydrolase/oxidoreductase"/>
    <property type="match status" value="1"/>
</dbReference>
<accession>A0A1G2F3Q7</accession>